<proteinExistence type="predicted"/>
<sequence>MNKKITYGSIDEYISTFAPEVQDILQSIRQVIKEAAPDAKEKISYQMPTFELHGNLVHFAAFKHHIGFYPAPDGVEAFKEEIKPYHTSKGTIQFPIDKPIPYELIRKIVLFRAARNTEKANSKKVKKKS</sequence>
<organism evidence="2 3">
    <name type="scientific">Paenibacillus azoreducens</name>
    <dbReference type="NCBI Taxonomy" id="116718"/>
    <lineage>
        <taxon>Bacteria</taxon>
        <taxon>Bacillati</taxon>
        <taxon>Bacillota</taxon>
        <taxon>Bacilli</taxon>
        <taxon>Bacillales</taxon>
        <taxon>Paenibacillaceae</taxon>
        <taxon>Paenibacillus</taxon>
    </lineage>
</organism>
<protein>
    <recommendedName>
        <fullName evidence="1">YdhG-like domain-containing protein</fullName>
    </recommendedName>
</protein>
<name>A0A920CQ22_9BACL</name>
<dbReference type="SUPFAM" id="SSF159888">
    <property type="entry name" value="YdhG-like"/>
    <property type="match status" value="1"/>
</dbReference>
<evidence type="ECO:0000313" key="2">
    <source>
        <dbReference type="EMBL" id="GIO46885.1"/>
    </source>
</evidence>
<dbReference type="Proteomes" id="UP000682811">
    <property type="component" value="Unassembled WGS sequence"/>
</dbReference>
<keyword evidence="3" id="KW-1185">Reference proteome</keyword>
<gene>
    <name evidence="2" type="ORF">J34TS1_16500</name>
</gene>
<dbReference type="RefSeq" id="WP_212977834.1">
    <property type="nucleotide sequence ID" value="NZ_AP025343.1"/>
</dbReference>
<feature type="domain" description="YdhG-like" evidence="1">
    <location>
        <begin position="22"/>
        <end position="111"/>
    </location>
</feature>
<accession>A0A920CQ22</accession>
<dbReference type="InterPro" id="IPR014922">
    <property type="entry name" value="YdhG-like"/>
</dbReference>
<dbReference type="Gene3D" id="3.90.1150.200">
    <property type="match status" value="1"/>
</dbReference>
<dbReference type="Pfam" id="PF08818">
    <property type="entry name" value="DUF1801"/>
    <property type="match status" value="1"/>
</dbReference>
<evidence type="ECO:0000259" key="1">
    <source>
        <dbReference type="Pfam" id="PF08818"/>
    </source>
</evidence>
<reference evidence="2 3" key="1">
    <citation type="submission" date="2021-03" db="EMBL/GenBank/DDBJ databases">
        <title>Antimicrobial resistance genes in bacteria isolated from Japanese honey, and their potential for conferring macrolide and lincosamide resistance in the American foulbrood pathogen Paenibacillus larvae.</title>
        <authorList>
            <person name="Okamoto M."/>
            <person name="Kumagai M."/>
            <person name="Kanamori H."/>
            <person name="Takamatsu D."/>
        </authorList>
    </citation>
    <scope>NUCLEOTIDE SEQUENCE [LARGE SCALE GENOMIC DNA]</scope>
    <source>
        <strain evidence="2 3">J34TS1</strain>
    </source>
</reference>
<dbReference type="EMBL" id="BORT01000005">
    <property type="protein sequence ID" value="GIO46885.1"/>
    <property type="molecule type" value="Genomic_DNA"/>
</dbReference>
<comment type="caution">
    <text evidence="2">The sequence shown here is derived from an EMBL/GenBank/DDBJ whole genome shotgun (WGS) entry which is preliminary data.</text>
</comment>
<dbReference type="AlphaFoldDB" id="A0A920CQ22"/>
<evidence type="ECO:0000313" key="3">
    <source>
        <dbReference type="Proteomes" id="UP000682811"/>
    </source>
</evidence>